<accession>A0A8X8I983</accession>
<dbReference type="Gene3D" id="3.30.2310.20">
    <property type="entry name" value="RelE-like"/>
    <property type="match status" value="1"/>
</dbReference>
<organism evidence="2 3">
    <name type="scientific">Hydrobacter penzbergensis</name>
    <dbReference type="NCBI Taxonomy" id="1235997"/>
    <lineage>
        <taxon>Bacteria</taxon>
        <taxon>Pseudomonadati</taxon>
        <taxon>Bacteroidota</taxon>
        <taxon>Chitinophagia</taxon>
        <taxon>Chitinophagales</taxon>
        <taxon>Chitinophagaceae</taxon>
        <taxon>Hydrobacter</taxon>
    </lineage>
</organism>
<dbReference type="InterPro" id="IPR007712">
    <property type="entry name" value="RelE/ParE_toxin"/>
</dbReference>
<dbReference type="Pfam" id="PF05016">
    <property type="entry name" value="ParE_toxin"/>
    <property type="match status" value="1"/>
</dbReference>
<name>A0A8X8I983_9BACT</name>
<sequence>MIEEVVQDVQWTPSAKNSFNKIVVYLRREWTEKEVERFIDRTEKMINSLKCYPEMCRPSVKRKHVRIGILDKHTQIVYHYKPGKKRLEILLFWGMKQDPAGFKY</sequence>
<evidence type="ECO:0000256" key="1">
    <source>
        <dbReference type="ARBA" id="ARBA00022649"/>
    </source>
</evidence>
<comment type="caution">
    <text evidence="2">The sequence shown here is derived from an EMBL/GenBank/DDBJ whole genome shotgun (WGS) entry which is preliminary data.</text>
</comment>
<gene>
    <name evidence="2" type="ORF">SAMN05444410_101579</name>
</gene>
<keyword evidence="1" id="KW-1277">Toxin-antitoxin system</keyword>
<dbReference type="InterPro" id="IPR035093">
    <property type="entry name" value="RelE/ParE_toxin_dom_sf"/>
</dbReference>
<proteinExistence type="predicted"/>
<evidence type="ECO:0000313" key="2">
    <source>
        <dbReference type="EMBL" id="SDW23456.1"/>
    </source>
</evidence>
<protein>
    <submittedName>
        <fullName evidence="2">Plasmid stabilization system protein ParE</fullName>
    </submittedName>
</protein>
<reference evidence="2 3" key="1">
    <citation type="submission" date="2016-10" db="EMBL/GenBank/DDBJ databases">
        <authorList>
            <person name="Varghese N."/>
            <person name="Submissions S."/>
        </authorList>
    </citation>
    <scope>NUCLEOTIDE SEQUENCE [LARGE SCALE GENOMIC DNA]</scope>
    <source>
        <strain evidence="2 3">DSM 25353</strain>
    </source>
</reference>
<dbReference type="AlphaFoldDB" id="A0A8X8I983"/>
<dbReference type="RefSeq" id="WP_092721753.1">
    <property type="nucleotide sequence ID" value="NZ_FNNO01000001.1"/>
</dbReference>
<evidence type="ECO:0000313" key="3">
    <source>
        <dbReference type="Proteomes" id="UP000198711"/>
    </source>
</evidence>
<keyword evidence="3" id="KW-1185">Reference proteome</keyword>
<dbReference type="Proteomes" id="UP000198711">
    <property type="component" value="Unassembled WGS sequence"/>
</dbReference>
<dbReference type="EMBL" id="FNNO01000001">
    <property type="protein sequence ID" value="SDW23456.1"/>
    <property type="molecule type" value="Genomic_DNA"/>
</dbReference>